<keyword evidence="2" id="KW-0328">Glycosyltransferase</keyword>
<accession>A0A1W1W1R8</accession>
<evidence type="ECO:0000256" key="2">
    <source>
        <dbReference type="ARBA" id="ARBA00022676"/>
    </source>
</evidence>
<feature type="binding site" evidence="5">
    <location>
        <begin position="363"/>
        <end position="364"/>
    </location>
    <ligand>
        <name>substrate</name>
    </ligand>
</feature>
<feature type="active site" description="Proton donor" evidence="4">
    <location>
        <position position="492"/>
    </location>
</feature>
<name>A0A1W1W1R8_9FIRM</name>
<feature type="domain" description="Glycoside hydrolase family 65 N-terminal" evidence="8">
    <location>
        <begin position="12"/>
        <end position="273"/>
    </location>
</feature>
<dbReference type="Gene3D" id="1.50.10.10">
    <property type="match status" value="1"/>
</dbReference>
<evidence type="ECO:0000256" key="4">
    <source>
        <dbReference type="PIRSR" id="PIRSR036289-50"/>
    </source>
</evidence>
<dbReference type="STRING" id="698762.SAMN00808754_2897"/>
<dbReference type="PANTHER" id="PTHR11051">
    <property type="entry name" value="GLYCOSYL HYDROLASE-RELATED"/>
    <property type="match status" value="1"/>
</dbReference>
<feature type="domain" description="Glycoside hydrolase family 65 C-terminal" evidence="7">
    <location>
        <begin position="701"/>
        <end position="762"/>
    </location>
</feature>
<evidence type="ECO:0000259" key="7">
    <source>
        <dbReference type="Pfam" id="PF03633"/>
    </source>
</evidence>
<dbReference type="InterPro" id="IPR037018">
    <property type="entry name" value="GH65_N"/>
</dbReference>
<dbReference type="PIRSF" id="PIRSF036289">
    <property type="entry name" value="Glycosyl_hydrolase_malt_phosph"/>
    <property type="match status" value="1"/>
</dbReference>
<dbReference type="AlphaFoldDB" id="A0A1W1W1R8"/>
<dbReference type="InterPro" id="IPR011013">
    <property type="entry name" value="Gal_mutarotase_sf_dom"/>
</dbReference>
<dbReference type="PANTHER" id="PTHR11051:SF8">
    <property type="entry name" value="PROTEIN-GLUCOSYLGALACTOSYLHYDROXYLYSINE GLUCOSIDASE"/>
    <property type="match status" value="1"/>
</dbReference>
<dbReference type="InterPro" id="IPR005195">
    <property type="entry name" value="Glyco_hydro_65_M"/>
</dbReference>
<gene>
    <name evidence="9" type="ORF">SAMN00808754_2897</name>
</gene>
<dbReference type="SUPFAM" id="SSF48208">
    <property type="entry name" value="Six-hairpin glycosidases"/>
    <property type="match status" value="1"/>
</dbReference>
<keyword evidence="3" id="KW-0808">Transferase</keyword>
<evidence type="ECO:0000313" key="10">
    <source>
        <dbReference type="Proteomes" id="UP000192569"/>
    </source>
</evidence>
<dbReference type="InterPro" id="IPR005194">
    <property type="entry name" value="Glyco_hydro_65_C"/>
</dbReference>
<reference evidence="9 10" key="1">
    <citation type="submission" date="2017-04" db="EMBL/GenBank/DDBJ databases">
        <authorList>
            <person name="Afonso C.L."/>
            <person name="Miller P.J."/>
            <person name="Scott M.A."/>
            <person name="Spackman E."/>
            <person name="Goraichik I."/>
            <person name="Dimitrov K.M."/>
            <person name="Suarez D.L."/>
            <person name="Swayne D.E."/>
        </authorList>
    </citation>
    <scope>NUCLEOTIDE SEQUENCE [LARGE SCALE GENOMIC DNA]</scope>
    <source>
        <strain evidence="9 10">ToBE</strain>
    </source>
</reference>
<keyword evidence="10" id="KW-1185">Reference proteome</keyword>
<feature type="binding site" evidence="5">
    <location>
        <begin position="604"/>
        <end position="605"/>
    </location>
    <ligand>
        <name>substrate</name>
    </ligand>
</feature>
<dbReference type="GO" id="GO:0016757">
    <property type="term" value="F:glycosyltransferase activity"/>
    <property type="evidence" value="ECO:0007669"/>
    <property type="project" value="UniProtKB-KW"/>
</dbReference>
<dbReference type="Gene3D" id="2.70.98.40">
    <property type="entry name" value="Glycoside hydrolase, family 65, N-terminal domain"/>
    <property type="match status" value="1"/>
</dbReference>
<dbReference type="GO" id="GO:0030246">
    <property type="term" value="F:carbohydrate binding"/>
    <property type="evidence" value="ECO:0007669"/>
    <property type="project" value="InterPro"/>
</dbReference>
<sequence length="787" mass="89796">MKIYPIEEWQIRETEFDVETNYRDETIFATGNGYIGMRGTLEEGYSGPPETTFNATYLNGFYEEYDIEYPEDGYGFARKGQAMLNVADAKTIKLTIDGEEFDLLKGKVHFYERILDLKKGILQRKIVWESPAGKKVEAEIKRIVSFPRPHVAALAVTIKPLNFEGELNFTSRIDGQVSNLTESKDMRVGAGLKGRGLITVDKEIEGTAAWIKQKTLRSGFSLVCALEHSLTPASGVKVSGCLDEDAVVIKFKLKASKGVPYTLFKYISYFTSRDYEEKDLVNLALREVEKAKEDSFQVLEKEQEKFLASFWEDADIKIEGDPAAQQGIRFCLFSLLQSTGRDGKTNIAAKGLTGEGYGGHYFWDSDIYILPFFLFTRPEIAKALLLHRYSLLDAARSRAKELGHKGALYPWRTIDGPECSAYFPAGTAQYHINADIIYALKRYVEVTGDVDFLWSYGAEMVFETARFWVDLGSYIPSKGNKFCFNCVTGPDEYKALVDNNAYTNYMAKMNLEYAVVVAEKMKRERPADYARVAGKINLKEGEIEEWRRAAAHVYLPYSRKMKIIPQDDSFLYKKRIPADQIPREQFPLLLHWHYLNIYRYQICKQPDVLLLLFLLREKFTLEDVKRNYDYYEPITTHDSSLSPPIFSILAWEIGYEEKAYNYFLHAARMDLDDYHGNTKDGIHAASMGGAWSAAVYGFGGMRLYSNGLHFSPIIPNRWKRLAFAIKYHGRKVKVTIERKVAHYTLVEGEALKIHHFGEEVLLKPGTTISKKVPPRRGAKFNLLSKGA</sequence>
<dbReference type="Pfam" id="PF03632">
    <property type="entry name" value="Glyco_hydro_65m"/>
    <property type="match status" value="1"/>
</dbReference>
<dbReference type="OrthoDB" id="9758855at2"/>
<evidence type="ECO:0000256" key="1">
    <source>
        <dbReference type="ARBA" id="ARBA00006768"/>
    </source>
</evidence>
<comment type="similarity">
    <text evidence="1">Belongs to the glycosyl hydrolase 65 family.</text>
</comment>
<organism evidence="9 10">
    <name type="scientific">Thermanaeromonas toyohensis ToBE</name>
    <dbReference type="NCBI Taxonomy" id="698762"/>
    <lineage>
        <taxon>Bacteria</taxon>
        <taxon>Bacillati</taxon>
        <taxon>Bacillota</taxon>
        <taxon>Clostridia</taxon>
        <taxon>Neomoorellales</taxon>
        <taxon>Neomoorellaceae</taxon>
        <taxon>Thermanaeromonas</taxon>
    </lineage>
</organism>
<dbReference type="GO" id="GO:0005975">
    <property type="term" value="P:carbohydrate metabolic process"/>
    <property type="evidence" value="ECO:0007669"/>
    <property type="project" value="InterPro"/>
</dbReference>
<dbReference type="Gene3D" id="2.60.420.10">
    <property type="entry name" value="Maltose phosphorylase, domain 3"/>
    <property type="match status" value="1"/>
</dbReference>
<dbReference type="SUPFAM" id="SSF74650">
    <property type="entry name" value="Galactose mutarotase-like"/>
    <property type="match status" value="1"/>
</dbReference>
<dbReference type="Proteomes" id="UP000192569">
    <property type="component" value="Chromosome I"/>
</dbReference>
<evidence type="ECO:0000313" key="9">
    <source>
        <dbReference type="EMBL" id="SMB99430.1"/>
    </source>
</evidence>
<dbReference type="RefSeq" id="WP_084666579.1">
    <property type="nucleotide sequence ID" value="NZ_LT838272.1"/>
</dbReference>
<dbReference type="InterPro" id="IPR008928">
    <property type="entry name" value="6-hairpin_glycosidase_sf"/>
</dbReference>
<evidence type="ECO:0000259" key="8">
    <source>
        <dbReference type="Pfam" id="PF03636"/>
    </source>
</evidence>
<dbReference type="Pfam" id="PF03636">
    <property type="entry name" value="Glyco_hydro_65N"/>
    <property type="match status" value="1"/>
</dbReference>
<dbReference type="Pfam" id="PF03633">
    <property type="entry name" value="Glyco_hydro_65C"/>
    <property type="match status" value="1"/>
</dbReference>
<dbReference type="InterPro" id="IPR012341">
    <property type="entry name" value="6hp_glycosidase-like_sf"/>
</dbReference>
<dbReference type="EMBL" id="LT838272">
    <property type="protein sequence ID" value="SMB99430.1"/>
    <property type="molecule type" value="Genomic_DNA"/>
</dbReference>
<evidence type="ECO:0000259" key="6">
    <source>
        <dbReference type="Pfam" id="PF03632"/>
    </source>
</evidence>
<feature type="domain" description="Glycoside hydrolase family 65 central catalytic" evidence="6">
    <location>
        <begin position="329"/>
        <end position="691"/>
    </location>
</feature>
<dbReference type="InterPro" id="IPR005196">
    <property type="entry name" value="Glyco_hydro_65_N"/>
</dbReference>
<evidence type="ECO:0000256" key="5">
    <source>
        <dbReference type="PIRSR" id="PIRSR036289-51"/>
    </source>
</evidence>
<proteinExistence type="inferred from homology"/>
<protein>
    <submittedName>
        <fullName evidence="9">Alpha,alpha-trehalose phosphorylase</fullName>
    </submittedName>
</protein>
<evidence type="ECO:0000256" key="3">
    <source>
        <dbReference type="ARBA" id="ARBA00022679"/>
    </source>
</evidence>
<dbReference type="InterPro" id="IPR017045">
    <property type="entry name" value="Malt_Pase/Glycosyl_Hdrlase"/>
</dbReference>
<dbReference type="GO" id="GO:0004553">
    <property type="term" value="F:hydrolase activity, hydrolyzing O-glycosyl compounds"/>
    <property type="evidence" value="ECO:0007669"/>
    <property type="project" value="TreeGrafter"/>
</dbReference>